<dbReference type="GO" id="GO:0051287">
    <property type="term" value="F:NAD binding"/>
    <property type="evidence" value="ECO:0007669"/>
    <property type="project" value="InterPro"/>
</dbReference>
<evidence type="ECO:0000256" key="1">
    <source>
        <dbReference type="ARBA" id="ARBA00006484"/>
    </source>
</evidence>
<dbReference type="PRINTS" id="PR00081">
    <property type="entry name" value="GDHRDH"/>
</dbReference>
<dbReference type="AlphaFoldDB" id="A0A919BK90"/>
<evidence type="ECO:0000313" key="3">
    <source>
        <dbReference type="EMBL" id="GHF97295.1"/>
    </source>
</evidence>
<dbReference type="EMBL" id="BNCK01000006">
    <property type="protein sequence ID" value="GHF97295.1"/>
    <property type="molecule type" value="Genomic_DNA"/>
</dbReference>
<dbReference type="InterPro" id="IPR011286">
    <property type="entry name" value="2-deoxy-D-gluc_3_DH"/>
</dbReference>
<dbReference type="Pfam" id="PF13561">
    <property type="entry name" value="adh_short_C2"/>
    <property type="match status" value="1"/>
</dbReference>
<dbReference type="NCBIfam" id="TIGR01832">
    <property type="entry name" value="kduD"/>
    <property type="match status" value="1"/>
</dbReference>
<comment type="similarity">
    <text evidence="1">Belongs to the short-chain dehydrogenases/reductases (SDR) family.</text>
</comment>
<proteinExistence type="inferred from homology"/>
<dbReference type="Proteomes" id="UP000623842">
    <property type="component" value="Unassembled WGS sequence"/>
</dbReference>
<reference evidence="3" key="2">
    <citation type="submission" date="2020-09" db="EMBL/GenBank/DDBJ databases">
        <authorList>
            <person name="Sun Q."/>
            <person name="Kim S."/>
        </authorList>
    </citation>
    <scope>NUCLEOTIDE SEQUENCE</scope>
    <source>
        <strain evidence="3">KCTC 42731</strain>
    </source>
</reference>
<sequence>MQTHLLFSLEGKTALVTGASRGLGQAMAKGLAAAGAKVICHSSSADGANETRDQIIANGGQAVSVSADLSHEHGVNSLVEQVQQHCEVLDILLNNAGTIERAPAVSFPKESWDKVIDVNLNALFALCQQLGRTMVQRKQGKIINIASMLSYTGGITVPAYTASKHAVVGVTKALANEWAGSNVQVNAIAPGYFRTDNTQALQDDPSRNSEIEKRIPAGCWGQPEQLVGAAVFLASQASDYVNGHVLAVDGGWLAR</sequence>
<comment type="caution">
    <text evidence="3">The sequence shown here is derived from an EMBL/GenBank/DDBJ whole genome shotgun (WGS) entry which is preliminary data.</text>
</comment>
<organism evidence="3 4">
    <name type="scientific">Thalassotalea marina</name>
    <dbReference type="NCBI Taxonomy" id="1673741"/>
    <lineage>
        <taxon>Bacteria</taxon>
        <taxon>Pseudomonadati</taxon>
        <taxon>Pseudomonadota</taxon>
        <taxon>Gammaproteobacteria</taxon>
        <taxon>Alteromonadales</taxon>
        <taxon>Colwelliaceae</taxon>
        <taxon>Thalassotalea</taxon>
    </lineage>
</organism>
<keyword evidence="4" id="KW-1185">Reference proteome</keyword>
<dbReference type="FunFam" id="3.40.50.720:FF:000084">
    <property type="entry name" value="Short-chain dehydrogenase reductase"/>
    <property type="match status" value="1"/>
</dbReference>
<protein>
    <submittedName>
        <fullName evidence="3">2-dehydro-3-deoxy-D-gluconate 5-dehydrogenase</fullName>
    </submittedName>
</protein>
<gene>
    <name evidence="3" type="primary">kduD</name>
    <name evidence="3" type="ORF">GCM10017161_26810</name>
</gene>
<evidence type="ECO:0000256" key="2">
    <source>
        <dbReference type="ARBA" id="ARBA00023002"/>
    </source>
</evidence>
<dbReference type="PANTHER" id="PTHR42760:SF5">
    <property type="entry name" value="2-DEHYDRO-3-DEOXY-D-GLUCONATE 5-DEHYDROGENASE"/>
    <property type="match status" value="1"/>
</dbReference>
<dbReference type="PROSITE" id="PS00061">
    <property type="entry name" value="ADH_SHORT"/>
    <property type="match status" value="1"/>
</dbReference>
<accession>A0A919BK90</accession>
<dbReference type="PANTHER" id="PTHR42760">
    <property type="entry name" value="SHORT-CHAIN DEHYDROGENASES/REDUCTASES FAMILY MEMBER"/>
    <property type="match status" value="1"/>
</dbReference>
<dbReference type="PRINTS" id="PR00080">
    <property type="entry name" value="SDRFAMILY"/>
</dbReference>
<dbReference type="GO" id="GO:0008678">
    <property type="term" value="F:2-deoxy-D-gluconate 3-dehydrogenase activity"/>
    <property type="evidence" value="ECO:0007669"/>
    <property type="project" value="InterPro"/>
</dbReference>
<dbReference type="Gene3D" id="3.40.50.720">
    <property type="entry name" value="NAD(P)-binding Rossmann-like Domain"/>
    <property type="match status" value="1"/>
</dbReference>
<name>A0A919BK90_9GAMM</name>
<dbReference type="SUPFAM" id="SSF51735">
    <property type="entry name" value="NAD(P)-binding Rossmann-fold domains"/>
    <property type="match status" value="1"/>
</dbReference>
<reference evidence="3" key="1">
    <citation type="journal article" date="2014" name="Int. J. Syst. Evol. Microbiol.">
        <title>Complete genome sequence of Corynebacterium casei LMG S-19264T (=DSM 44701T), isolated from a smear-ripened cheese.</title>
        <authorList>
            <consortium name="US DOE Joint Genome Institute (JGI-PGF)"/>
            <person name="Walter F."/>
            <person name="Albersmeier A."/>
            <person name="Kalinowski J."/>
            <person name="Ruckert C."/>
        </authorList>
    </citation>
    <scope>NUCLEOTIDE SEQUENCE</scope>
    <source>
        <strain evidence="3">KCTC 42731</strain>
    </source>
</reference>
<dbReference type="InterPro" id="IPR036291">
    <property type="entry name" value="NAD(P)-bd_dom_sf"/>
</dbReference>
<dbReference type="InterPro" id="IPR002347">
    <property type="entry name" value="SDR_fam"/>
</dbReference>
<dbReference type="RefSeq" id="WP_189771534.1">
    <property type="nucleotide sequence ID" value="NZ_BNCK01000006.1"/>
</dbReference>
<evidence type="ECO:0000313" key="4">
    <source>
        <dbReference type="Proteomes" id="UP000623842"/>
    </source>
</evidence>
<keyword evidence="2" id="KW-0560">Oxidoreductase</keyword>
<dbReference type="InterPro" id="IPR020904">
    <property type="entry name" value="Sc_DH/Rdtase_CS"/>
</dbReference>